<dbReference type="EMBL" id="CAFBMH010000064">
    <property type="protein sequence ID" value="CAB4914304.1"/>
    <property type="molecule type" value="Genomic_DNA"/>
</dbReference>
<evidence type="ECO:0000313" key="6">
    <source>
        <dbReference type="EMBL" id="CAB4833571.1"/>
    </source>
</evidence>
<dbReference type="GO" id="GO:0016787">
    <property type="term" value="F:hydrolase activity"/>
    <property type="evidence" value="ECO:0007669"/>
    <property type="project" value="UniProtKB-KW"/>
</dbReference>
<organism evidence="7">
    <name type="scientific">freshwater metagenome</name>
    <dbReference type="NCBI Taxonomy" id="449393"/>
    <lineage>
        <taxon>unclassified sequences</taxon>
        <taxon>metagenomes</taxon>
        <taxon>ecological metagenomes</taxon>
    </lineage>
</organism>
<gene>
    <name evidence="6" type="ORF">UFOPK3139_01840</name>
    <name evidence="7" type="ORF">UFOPK3543_01714</name>
</gene>
<evidence type="ECO:0000256" key="5">
    <source>
        <dbReference type="ARBA" id="ARBA00048204"/>
    </source>
</evidence>
<evidence type="ECO:0000256" key="2">
    <source>
        <dbReference type="ARBA" id="ARBA00035119"/>
    </source>
</evidence>
<reference evidence="7" key="1">
    <citation type="submission" date="2020-05" db="EMBL/GenBank/DDBJ databases">
        <authorList>
            <person name="Chiriac C."/>
            <person name="Salcher M."/>
            <person name="Ghai R."/>
            <person name="Kavagutti S V."/>
        </authorList>
    </citation>
    <scope>NUCLEOTIDE SEQUENCE</scope>
</reference>
<dbReference type="PANTHER" id="PTHR21314:SF0">
    <property type="entry name" value="QUEUOSINE 5'-PHOSPHATE N-GLYCOSYLASE_HYDROLASE"/>
    <property type="match status" value="1"/>
</dbReference>
<sequence>MADVFDDIRAACALVADRASFVRIDHERLASYAEEIATDVLCVVESDPGREHFDDLETTVSFVVSLDAVNFGSGYFPYLRKRPGMSGYHTIATSLREHVADHGALDVDTLRAMTSARCAKLFGQVLGEGPASELMSLFATALRDLGAAVTDRHDGSFTTLVMSCDHRGAALVDELDRIPFFHDVSRYRGIDVPLYKRAQITVNDLAHALGGRDHDDMAGFEDLARFDDIDRLTMFPDNLVPHVLRIDGVLTFAPELLARIERVDDITSGSEPEVEIRAVSLHAVELLSEALRAVGTPAHARDLDTFLWNRGAGSIYKAAPRHRTRCVYY</sequence>
<keyword evidence="1" id="KW-0378">Hydrolase</keyword>
<dbReference type="InterPro" id="IPR019438">
    <property type="entry name" value="Q_salvage"/>
</dbReference>
<evidence type="ECO:0000256" key="3">
    <source>
        <dbReference type="ARBA" id="ARBA00035306"/>
    </source>
</evidence>
<proteinExistence type="inferred from homology"/>
<name>A0A6J7H3V7_9ZZZZ</name>
<comment type="similarity">
    <text evidence="2">Belongs to the QNG1 protein family.</text>
</comment>
<comment type="catalytic activity">
    <reaction evidence="5">
        <text>queuosine 5'-phosphate + H2O = queuine + D-ribose 5-phosphate</text>
        <dbReference type="Rhea" id="RHEA:75387"/>
        <dbReference type="ChEBI" id="CHEBI:15377"/>
        <dbReference type="ChEBI" id="CHEBI:17433"/>
        <dbReference type="ChEBI" id="CHEBI:78346"/>
        <dbReference type="ChEBI" id="CHEBI:194371"/>
    </reaction>
    <physiologicalReaction direction="left-to-right" evidence="5">
        <dbReference type="Rhea" id="RHEA:75388"/>
    </physiologicalReaction>
</comment>
<dbReference type="PANTHER" id="PTHR21314">
    <property type="entry name" value="QUEUOSINE 5'-PHOSPHATE N-GLYCOSYLASE_HYDROLASE-RELATED"/>
    <property type="match status" value="1"/>
</dbReference>
<evidence type="ECO:0000256" key="1">
    <source>
        <dbReference type="ARBA" id="ARBA00022801"/>
    </source>
</evidence>
<protein>
    <recommendedName>
        <fullName evidence="3">Queuosine 5'-phosphate N-glycosylase/hydrolase</fullName>
    </recommendedName>
    <alternativeName>
        <fullName evidence="4">Queuosine-nucleotide N-glycosylase/hydrolase</fullName>
    </alternativeName>
</protein>
<dbReference type="GO" id="GO:0006400">
    <property type="term" value="P:tRNA modification"/>
    <property type="evidence" value="ECO:0007669"/>
    <property type="project" value="TreeGrafter"/>
</dbReference>
<evidence type="ECO:0000256" key="4">
    <source>
        <dbReference type="ARBA" id="ARBA00035393"/>
    </source>
</evidence>
<dbReference type="AlphaFoldDB" id="A0A6J7H3V7"/>
<dbReference type="EMBL" id="CAFABA010000078">
    <property type="protein sequence ID" value="CAB4833571.1"/>
    <property type="molecule type" value="Genomic_DNA"/>
</dbReference>
<evidence type="ECO:0000313" key="7">
    <source>
        <dbReference type="EMBL" id="CAB4914304.1"/>
    </source>
</evidence>
<accession>A0A6J7H3V7</accession>
<dbReference type="Pfam" id="PF10343">
    <property type="entry name" value="Q_salvage"/>
    <property type="match status" value="1"/>
</dbReference>